<evidence type="ECO:0000313" key="2">
    <source>
        <dbReference type="Proteomes" id="UP001152658"/>
    </source>
</evidence>
<proteinExistence type="predicted"/>
<protein>
    <submittedName>
        <fullName evidence="1">Uncharacterized protein</fullName>
    </submittedName>
</protein>
<dbReference type="Proteomes" id="UP001152658">
    <property type="component" value="Unassembled WGS sequence"/>
</dbReference>
<organism evidence="1 2">
    <name type="scientific">Vibrio aestuarianus</name>
    <dbReference type="NCBI Taxonomy" id="28171"/>
    <lineage>
        <taxon>Bacteria</taxon>
        <taxon>Pseudomonadati</taxon>
        <taxon>Pseudomonadota</taxon>
        <taxon>Gammaproteobacteria</taxon>
        <taxon>Vibrionales</taxon>
        <taxon>Vibrionaceae</taxon>
        <taxon>Vibrio</taxon>
    </lineage>
</organism>
<gene>
    <name evidence="1" type="ORF">VAE063_910030</name>
</gene>
<sequence length="96" mass="10827">MFRAVSFLFLTISNQGDTTPMNQTTNRLSFTQKVLLHKRMVELLRQSKSEHSLSAADKLEATLNGMQGITYSGMEAGRKEAAYEQARFQLEKEGVI</sequence>
<reference evidence="1" key="1">
    <citation type="submission" date="2022-06" db="EMBL/GenBank/DDBJ databases">
        <authorList>
            <person name="Goudenege D."/>
            <person name="Le Roux F."/>
        </authorList>
    </citation>
    <scope>NUCLEOTIDE SEQUENCE</scope>
    <source>
        <strain evidence="1">12-063</strain>
    </source>
</reference>
<keyword evidence="2" id="KW-1185">Reference proteome</keyword>
<accession>A0ABM9FPS0</accession>
<evidence type="ECO:0000313" key="1">
    <source>
        <dbReference type="EMBL" id="CAH8220625.1"/>
    </source>
</evidence>
<dbReference type="EMBL" id="CALYLK010000132">
    <property type="protein sequence ID" value="CAH8220625.1"/>
    <property type="molecule type" value="Genomic_DNA"/>
</dbReference>
<name>A0ABM9FPS0_9VIBR</name>
<comment type="caution">
    <text evidence="1">The sequence shown here is derived from an EMBL/GenBank/DDBJ whole genome shotgun (WGS) entry which is preliminary data.</text>
</comment>